<dbReference type="EMBL" id="CAJVCH010399032">
    <property type="protein sequence ID" value="CAG7817632.1"/>
    <property type="molecule type" value="Genomic_DNA"/>
</dbReference>
<accession>A0A8J2PC73</accession>
<sequence length="163" mass="18194">MSLKRKRGQPPKSWDEKGDAAKKKEIYAFSETLMNEPREKLLLAVARVMKQSGDKDLADILEFVSANKSHSTELMSKIKMKIDNVKQISPQHALAMLFDANLGKSSFIAVQRAVNSCGKNVLPCYDRVREAKTDCLPVSCSMSFGDTFASVKLSALLEHTTRR</sequence>
<evidence type="ECO:0000256" key="1">
    <source>
        <dbReference type="SAM" id="MobiDB-lite"/>
    </source>
</evidence>
<protein>
    <submittedName>
        <fullName evidence="2">Uncharacterized protein</fullName>
    </submittedName>
</protein>
<organism evidence="2 3">
    <name type="scientific">Allacma fusca</name>
    <dbReference type="NCBI Taxonomy" id="39272"/>
    <lineage>
        <taxon>Eukaryota</taxon>
        <taxon>Metazoa</taxon>
        <taxon>Ecdysozoa</taxon>
        <taxon>Arthropoda</taxon>
        <taxon>Hexapoda</taxon>
        <taxon>Collembola</taxon>
        <taxon>Symphypleona</taxon>
        <taxon>Sminthuridae</taxon>
        <taxon>Allacma</taxon>
    </lineage>
</organism>
<dbReference type="OrthoDB" id="8193306at2759"/>
<gene>
    <name evidence="2" type="ORF">AFUS01_LOCUS28186</name>
</gene>
<feature type="non-terminal residue" evidence="2">
    <location>
        <position position="163"/>
    </location>
</feature>
<comment type="caution">
    <text evidence="2">The sequence shown here is derived from an EMBL/GenBank/DDBJ whole genome shotgun (WGS) entry which is preliminary data.</text>
</comment>
<dbReference type="AlphaFoldDB" id="A0A8J2PC73"/>
<reference evidence="2" key="1">
    <citation type="submission" date="2021-06" db="EMBL/GenBank/DDBJ databases">
        <authorList>
            <person name="Hodson N. C."/>
            <person name="Mongue J. A."/>
            <person name="Jaron S. K."/>
        </authorList>
    </citation>
    <scope>NUCLEOTIDE SEQUENCE</scope>
</reference>
<evidence type="ECO:0000313" key="2">
    <source>
        <dbReference type="EMBL" id="CAG7817632.1"/>
    </source>
</evidence>
<evidence type="ECO:0000313" key="3">
    <source>
        <dbReference type="Proteomes" id="UP000708208"/>
    </source>
</evidence>
<dbReference type="Proteomes" id="UP000708208">
    <property type="component" value="Unassembled WGS sequence"/>
</dbReference>
<name>A0A8J2PC73_9HEXA</name>
<feature type="region of interest" description="Disordered" evidence="1">
    <location>
        <begin position="1"/>
        <end position="21"/>
    </location>
</feature>
<keyword evidence="3" id="KW-1185">Reference proteome</keyword>
<proteinExistence type="predicted"/>